<feature type="signal peptide" evidence="3">
    <location>
        <begin position="1"/>
        <end position="29"/>
    </location>
</feature>
<feature type="transmembrane region" description="Helical" evidence="2">
    <location>
        <begin position="415"/>
        <end position="434"/>
    </location>
</feature>
<dbReference type="RefSeq" id="WP_091343371.1">
    <property type="nucleotide sequence ID" value="NZ_FNRM01000006.1"/>
</dbReference>
<protein>
    <submittedName>
        <fullName evidence="5">Tripartite-type tricarboxylate transporter, receptor component TctC</fullName>
    </submittedName>
</protein>
<keyword evidence="2" id="KW-0812">Transmembrane</keyword>
<dbReference type="OrthoDB" id="5171643at2"/>
<keyword evidence="2" id="KW-0472">Membrane</keyword>
<dbReference type="PANTHER" id="PTHR42928">
    <property type="entry name" value="TRICARBOXYLATE-BINDING PROTEIN"/>
    <property type="match status" value="1"/>
</dbReference>
<evidence type="ECO:0000313" key="5">
    <source>
        <dbReference type="EMBL" id="SEA77753.1"/>
    </source>
</evidence>
<keyword evidence="6" id="KW-1185">Reference proteome</keyword>
<dbReference type="Proteomes" id="UP000198773">
    <property type="component" value="Unassembled WGS sequence"/>
</dbReference>
<accession>A0A1H4DY98</accession>
<dbReference type="Pfam" id="PF03401">
    <property type="entry name" value="TctC"/>
    <property type="match status" value="1"/>
</dbReference>
<evidence type="ECO:0000259" key="4">
    <source>
        <dbReference type="Pfam" id="PF07331"/>
    </source>
</evidence>
<feature type="transmembrane region" description="Helical" evidence="2">
    <location>
        <begin position="378"/>
        <end position="395"/>
    </location>
</feature>
<feature type="transmembrane region" description="Helical" evidence="2">
    <location>
        <begin position="446"/>
        <end position="468"/>
    </location>
</feature>
<comment type="similarity">
    <text evidence="1">Belongs to the UPF0065 (bug) family.</text>
</comment>
<evidence type="ECO:0000256" key="1">
    <source>
        <dbReference type="ARBA" id="ARBA00006987"/>
    </source>
</evidence>
<keyword evidence="5" id="KW-0675">Receptor</keyword>
<evidence type="ECO:0000256" key="3">
    <source>
        <dbReference type="SAM" id="SignalP"/>
    </source>
</evidence>
<feature type="domain" description="DUF1468" evidence="4">
    <location>
        <begin position="381"/>
        <end position="513"/>
    </location>
</feature>
<feature type="transmembrane region" description="Helical" evidence="2">
    <location>
        <begin position="350"/>
        <end position="366"/>
    </location>
</feature>
<dbReference type="InterPro" id="IPR009936">
    <property type="entry name" value="DUF1468"/>
</dbReference>
<feature type="transmembrane region" description="Helical" evidence="2">
    <location>
        <begin position="488"/>
        <end position="504"/>
    </location>
</feature>
<keyword evidence="3" id="KW-0732">Signal</keyword>
<evidence type="ECO:0000256" key="2">
    <source>
        <dbReference type="SAM" id="Phobius"/>
    </source>
</evidence>
<keyword evidence="2" id="KW-1133">Transmembrane helix</keyword>
<reference evidence="5 6" key="1">
    <citation type="submission" date="2016-10" db="EMBL/GenBank/DDBJ databases">
        <authorList>
            <person name="de Groot N.N."/>
        </authorList>
    </citation>
    <scope>NUCLEOTIDE SEQUENCE [LARGE SCALE GENOMIC DNA]</scope>
    <source>
        <strain evidence="5 6">CGMCC 1.3430</strain>
    </source>
</reference>
<dbReference type="PANTHER" id="PTHR42928:SF5">
    <property type="entry name" value="BLR1237 PROTEIN"/>
    <property type="match status" value="1"/>
</dbReference>
<sequence>MPLPVLQRLRLPFWLCALLLLWSCQSLQAEELAATDDFPTQPIRIVVYTSPGGLIDLTARRFAEIARRYSNGVPFVVINRPGGGGIVAFEEALQRPADGYTLLAVTRSNISKMVATGREDLIEQLDWHSYLMHNPHVLITNSTSGLDSWQALYQDAIQKGDRQLWLGADIGGVKHVSGVKMAKQAGIQMRWIPYSSGGQAIAALLGNMGDAYLGNPRDALASNDLTLVAVAASERLAEFPDAPTFHELGIPGLEQELIWRGFALRQGVPESIRQWYSQLIYQVSQDPDWQASWANEGVSLQYKDSQAFHQLVERDTREFQYYLTEIGLLRQPGERSSLLAGVGEQQARQFFTASLLLINAVLALVLFRSSWRAHASELMILSGITSLALLFYGMTTSLPPPSSVDVVGAQGVPRLWIYLLLPLALYQVALILRHPKKNRLRKRPRLLFRFLSAMLCYVLLIPILGYWLASLLYLPAGLYLLKYRQPRAMLLLTAGWLLFSYWVFQRLLYVDLPSGLLV</sequence>
<dbReference type="InterPro" id="IPR042100">
    <property type="entry name" value="Bug_dom1"/>
</dbReference>
<dbReference type="SUPFAM" id="SSF53850">
    <property type="entry name" value="Periplasmic binding protein-like II"/>
    <property type="match status" value="1"/>
</dbReference>
<dbReference type="STRING" id="152573.SAMN04488051_106107"/>
<feature type="chain" id="PRO_5011547386" evidence="3">
    <location>
        <begin position="30"/>
        <end position="518"/>
    </location>
</feature>
<organism evidence="5 6">
    <name type="scientific">Alkalimonas amylolytica</name>
    <dbReference type="NCBI Taxonomy" id="152573"/>
    <lineage>
        <taxon>Bacteria</taxon>
        <taxon>Pseudomonadati</taxon>
        <taxon>Pseudomonadota</taxon>
        <taxon>Gammaproteobacteria</taxon>
        <taxon>Alkalimonas</taxon>
    </lineage>
</organism>
<gene>
    <name evidence="5" type="ORF">SAMN04488051_106107</name>
</gene>
<dbReference type="CDD" id="cd07012">
    <property type="entry name" value="PBP2_Bug_TTT"/>
    <property type="match status" value="1"/>
</dbReference>
<dbReference type="Gene3D" id="3.40.190.150">
    <property type="entry name" value="Bordetella uptake gene, domain 1"/>
    <property type="match status" value="1"/>
</dbReference>
<proteinExistence type="inferred from homology"/>
<dbReference type="InterPro" id="IPR005064">
    <property type="entry name" value="BUG"/>
</dbReference>
<evidence type="ECO:0000313" key="6">
    <source>
        <dbReference type="Proteomes" id="UP000198773"/>
    </source>
</evidence>
<dbReference type="EMBL" id="FNRM01000006">
    <property type="protein sequence ID" value="SEA77753.1"/>
    <property type="molecule type" value="Genomic_DNA"/>
</dbReference>
<dbReference type="AlphaFoldDB" id="A0A1H4DY98"/>
<name>A0A1H4DY98_ALKAM</name>
<dbReference type="Pfam" id="PF07331">
    <property type="entry name" value="TctB"/>
    <property type="match status" value="1"/>
</dbReference>
<dbReference type="Gene3D" id="3.40.190.10">
    <property type="entry name" value="Periplasmic binding protein-like II"/>
    <property type="match status" value="1"/>
</dbReference>